<organism evidence="2 3">
    <name type="scientific">Paramuricea clavata</name>
    <name type="common">Red gorgonian</name>
    <name type="synonym">Violescent sea-whip</name>
    <dbReference type="NCBI Taxonomy" id="317549"/>
    <lineage>
        <taxon>Eukaryota</taxon>
        <taxon>Metazoa</taxon>
        <taxon>Cnidaria</taxon>
        <taxon>Anthozoa</taxon>
        <taxon>Octocorallia</taxon>
        <taxon>Malacalcyonacea</taxon>
        <taxon>Plexauridae</taxon>
        <taxon>Paramuricea</taxon>
    </lineage>
</organism>
<gene>
    <name evidence="2" type="ORF">PACLA_8A031997</name>
</gene>
<sequence length="304" mass="34456">MAYMEQSNADEMLSAVEQDGQMLQTDQDVRESTSIASSDGSIDRSDVTIRRNAKVPVTAKKNEINTLLAEDADIKQVLDKYESLKRLFDKYFDAHRAYQCELLEAEHIEQTDKQYEAQEISYRDFADKINQWIKTKELRSKSVPEISPNDSVSQVASNVSSKTKYSTRSSVTSELRATEAVRMAELVVQAKSLEIQQRLEQEKLRIQQEESRIKLEMEIAKSAAKEKALAALQIPQSTTTSTNLDDARQSPAVVKNSSRHQTPRPHSTGRKLPQLPLISKANKGATIEKPVEQRDSFERRDQPE</sequence>
<dbReference type="Proteomes" id="UP001152795">
    <property type="component" value="Unassembled WGS sequence"/>
</dbReference>
<keyword evidence="3" id="KW-1185">Reference proteome</keyword>
<proteinExistence type="predicted"/>
<evidence type="ECO:0000313" key="3">
    <source>
        <dbReference type="Proteomes" id="UP001152795"/>
    </source>
</evidence>
<feature type="region of interest" description="Disordered" evidence="1">
    <location>
        <begin position="239"/>
        <end position="304"/>
    </location>
</feature>
<comment type="caution">
    <text evidence="2">The sequence shown here is derived from an EMBL/GenBank/DDBJ whole genome shotgun (WGS) entry which is preliminary data.</text>
</comment>
<name>A0A7D9JAA5_PARCT</name>
<protein>
    <submittedName>
        <fullName evidence="2">Uncharacterized protein</fullName>
    </submittedName>
</protein>
<accession>A0A7D9JAA5</accession>
<feature type="region of interest" description="Disordered" evidence="1">
    <location>
        <begin position="1"/>
        <end position="42"/>
    </location>
</feature>
<dbReference type="EMBL" id="CACRXK020013366">
    <property type="protein sequence ID" value="CAB4025028.1"/>
    <property type="molecule type" value="Genomic_DNA"/>
</dbReference>
<feature type="compositionally biased region" description="Polar residues" evidence="1">
    <location>
        <begin position="21"/>
        <end position="40"/>
    </location>
</feature>
<dbReference type="AlphaFoldDB" id="A0A7D9JAA5"/>
<feature type="compositionally biased region" description="Basic and acidic residues" evidence="1">
    <location>
        <begin position="289"/>
        <end position="304"/>
    </location>
</feature>
<evidence type="ECO:0000313" key="2">
    <source>
        <dbReference type="EMBL" id="CAB4025028.1"/>
    </source>
</evidence>
<feature type="compositionally biased region" description="Basic residues" evidence="1">
    <location>
        <begin position="257"/>
        <end position="269"/>
    </location>
</feature>
<evidence type="ECO:0000256" key="1">
    <source>
        <dbReference type="SAM" id="MobiDB-lite"/>
    </source>
</evidence>
<reference evidence="2" key="1">
    <citation type="submission" date="2020-04" db="EMBL/GenBank/DDBJ databases">
        <authorList>
            <person name="Alioto T."/>
            <person name="Alioto T."/>
            <person name="Gomez Garrido J."/>
        </authorList>
    </citation>
    <scope>NUCLEOTIDE SEQUENCE</scope>
    <source>
        <strain evidence="2">A484AB</strain>
    </source>
</reference>